<dbReference type="Gene3D" id="3.50.50.60">
    <property type="entry name" value="FAD/NAD(P)-binding domain"/>
    <property type="match status" value="2"/>
</dbReference>
<keyword evidence="1" id="KW-0560">Oxidoreductase</keyword>
<dbReference type="PANTHER" id="PTHR13847">
    <property type="entry name" value="SARCOSINE DEHYDROGENASE-RELATED"/>
    <property type="match status" value="1"/>
</dbReference>
<gene>
    <name evidence="3" type="ORF">CFK38_12950</name>
</gene>
<evidence type="ECO:0000259" key="2">
    <source>
        <dbReference type="Pfam" id="PF01266"/>
    </source>
</evidence>
<dbReference type="SUPFAM" id="SSF51905">
    <property type="entry name" value="FAD/NAD(P)-binding domain"/>
    <property type="match status" value="1"/>
</dbReference>
<dbReference type="InterPro" id="IPR036188">
    <property type="entry name" value="FAD/NAD-bd_sf"/>
</dbReference>
<protein>
    <submittedName>
        <fullName evidence="3">Amino acid dehydrogenase</fullName>
    </submittedName>
</protein>
<dbReference type="PRINTS" id="PR00419">
    <property type="entry name" value="ADXRDTASE"/>
</dbReference>
<evidence type="ECO:0000313" key="3">
    <source>
        <dbReference type="EMBL" id="ATG52325.1"/>
    </source>
</evidence>
<organism evidence="3 4">
    <name type="scientific">Brachybacterium vulturis</name>
    <dbReference type="NCBI Taxonomy" id="2017484"/>
    <lineage>
        <taxon>Bacteria</taxon>
        <taxon>Bacillati</taxon>
        <taxon>Actinomycetota</taxon>
        <taxon>Actinomycetes</taxon>
        <taxon>Micrococcales</taxon>
        <taxon>Dermabacteraceae</taxon>
        <taxon>Brachybacterium</taxon>
    </lineage>
</organism>
<dbReference type="Gene3D" id="3.30.9.10">
    <property type="entry name" value="D-Amino Acid Oxidase, subunit A, domain 2"/>
    <property type="match status" value="1"/>
</dbReference>
<dbReference type="Proteomes" id="UP000218165">
    <property type="component" value="Chromosome"/>
</dbReference>
<feature type="domain" description="FAD dependent oxidoreductase" evidence="2">
    <location>
        <begin position="21"/>
        <end position="407"/>
    </location>
</feature>
<dbReference type="EMBL" id="CP023563">
    <property type="protein sequence ID" value="ATG52325.1"/>
    <property type="molecule type" value="Genomic_DNA"/>
</dbReference>
<reference evidence="4" key="1">
    <citation type="submission" date="2017-09" db="EMBL/GenBank/DDBJ databases">
        <title>Brachybacterium sp. VM2412.</title>
        <authorList>
            <person name="Tak E.J."/>
            <person name="Bae J.-W."/>
        </authorList>
    </citation>
    <scope>NUCLEOTIDE SEQUENCE [LARGE SCALE GENOMIC DNA]</scope>
    <source>
        <strain evidence="4">VM2412</strain>
    </source>
</reference>
<accession>A0A291GQ08</accession>
<dbReference type="InterPro" id="IPR006076">
    <property type="entry name" value="FAD-dep_OxRdtase"/>
</dbReference>
<dbReference type="GO" id="GO:0016491">
    <property type="term" value="F:oxidoreductase activity"/>
    <property type="evidence" value="ECO:0007669"/>
    <property type="project" value="UniProtKB-KW"/>
</dbReference>
<dbReference type="PANTHER" id="PTHR13847:SF289">
    <property type="entry name" value="GLYCINE OXIDASE"/>
    <property type="match status" value="1"/>
</dbReference>
<proteinExistence type="predicted"/>
<dbReference type="Pfam" id="PF01266">
    <property type="entry name" value="DAO"/>
    <property type="match status" value="1"/>
</dbReference>
<keyword evidence="4" id="KW-1185">Reference proteome</keyword>
<dbReference type="SUPFAM" id="SSF54373">
    <property type="entry name" value="FAD-linked reductases, C-terminal domain"/>
    <property type="match status" value="1"/>
</dbReference>
<dbReference type="AlphaFoldDB" id="A0A291GQ08"/>
<evidence type="ECO:0000256" key="1">
    <source>
        <dbReference type="ARBA" id="ARBA00023002"/>
    </source>
</evidence>
<dbReference type="GO" id="GO:0005737">
    <property type="term" value="C:cytoplasm"/>
    <property type="evidence" value="ECO:0007669"/>
    <property type="project" value="TreeGrafter"/>
</dbReference>
<evidence type="ECO:0000313" key="4">
    <source>
        <dbReference type="Proteomes" id="UP000218165"/>
    </source>
</evidence>
<sequence>MGYSVVRAESTTVSKKSPGHIAIIGAGMSGLTTAWHLQEQGVEVTVLERDDVAAGSSWGNAGWLTPALTLPLSEPSVLKYGLTAMLDPTSPLYVPVTADPRLLRFLAGFARNCTPGRWRRAMGIFTEVNRVALDAFDELDIAEPTHPARPFLAAFATEEDRLAMVREFDGVARSGGTVEYDLLSGDQMREHEPVLADGVTAGIALHGQRFIDPPRYLAALAEAVEDRGGQIRRGVDVTDIRQRGAGVEVLDRSGDSVRADHVVIATGAWLGRLARRFGVRQVVQAGRGYSFTVRPETMPTHPLYFPTQRVACTPLGDRFRVTGMMEFRPADAPLDPRRIRAIIDAVRPMYQGIDWEDRQEEWVGSRPCTADGLPLVGSTRDARVSIAGGHGMWGIALGPLTGKMLASQLTGGRPPAVMQHFDPLR</sequence>
<dbReference type="OrthoDB" id="9806257at2"/>
<name>A0A291GQ08_9MICO</name>
<dbReference type="KEGG" id="brz:CFK38_12950"/>